<dbReference type="Proteomes" id="UP000283090">
    <property type="component" value="Unassembled WGS sequence"/>
</dbReference>
<feature type="compositionally biased region" description="Basic and acidic residues" evidence="1">
    <location>
        <begin position="1"/>
        <end position="10"/>
    </location>
</feature>
<proteinExistence type="predicted"/>
<feature type="compositionally biased region" description="Polar residues" evidence="1">
    <location>
        <begin position="11"/>
        <end position="31"/>
    </location>
</feature>
<evidence type="ECO:0000256" key="1">
    <source>
        <dbReference type="SAM" id="MobiDB-lite"/>
    </source>
</evidence>
<organism evidence="2 3">
    <name type="scientific">Arthrobotrys flagrans</name>
    <name type="common">Nematode-trapping fungus</name>
    <name type="synonym">Trichothecium flagrans</name>
    <dbReference type="NCBI Taxonomy" id="97331"/>
    <lineage>
        <taxon>Eukaryota</taxon>
        <taxon>Fungi</taxon>
        <taxon>Dikarya</taxon>
        <taxon>Ascomycota</taxon>
        <taxon>Pezizomycotina</taxon>
        <taxon>Orbiliomycetes</taxon>
        <taxon>Orbiliales</taxon>
        <taxon>Orbiliaceae</taxon>
        <taxon>Arthrobotrys</taxon>
    </lineage>
</organism>
<dbReference type="VEuPathDB" id="FungiDB:DFL_005340"/>
<sequence>MIDTNDEKFSGQDSFPNLTDVTKFSQETSVYESPETPELTQTSDRETETEADCSSELEFEHSTPAPVVPTPSDSQESGFIQIKSFKGIPFERRVKLRTTKKLHYCIHPRPKLLWANAKDPNFQHPRFRDVPRSRSLNAGKPFFRACRVPTQVRSCT</sequence>
<dbReference type="AlphaFoldDB" id="A0A437A7C7"/>
<reference evidence="2 3" key="1">
    <citation type="submission" date="2019-01" db="EMBL/GenBank/DDBJ databases">
        <title>Intercellular communication is required for trap formation in the nematode-trapping fungus Duddingtonia flagrans.</title>
        <authorList>
            <person name="Youssar L."/>
            <person name="Wernet V."/>
            <person name="Hensel N."/>
            <person name="Hildebrandt H.-G."/>
            <person name="Fischer R."/>
        </authorList>
    </citation>
    <scope>NUCLEOTIDE SEQUENCE [LARGE SCALE GENOMIC DNA]</scope>
    <source>
        <strain evidence="2 3">CBS H-5679</strain>
    </source>
</reference>
<dbReference type="GeneID" id="93587651"/>
<keyword evidence="3" id="KW-1185">Reference proteome</keyword>
<comment type="caution">
    <text evidence="2">The sequence shown here is derived from an EMBL/GenBank/DDBJ whole genome shotgun (WGS) entry which is preliminary data.</text>
</comment>
<gene>
    <name evidence="2" type="ORF">DFL_005340</name>
</gene>
<evidence type="ECO:0000313" key="2">
    <source>
        <dbReference type="EMBL" id="RVD87095.1"/>
    </source>
</evidence>
<name>A0A437A7C7_ARTFL</name>
<protein>
    <submittedName>
        <fullName evidence="2">Uncharacterized protein</fullName>
    </submittedName>
</protein>
<evidence type="ECO:0000313" key="3">
    <source>
        <dbReference type="Proteomes" id="UP000283090"/>
    </source>
</evidence>
<accession>A0A437A7C7</accession>
<feature type="region of interest" description="Disordered" evidence="1">
    <location>
        <begin position="1"/>
        <end position="75"/>
    </location>
</feature>
<dbReference type="EMBL" id="SAEB01000006">
    <property type="protein sequence ID" value="RVD87095.1"/>
    <property type="molecule type" value="Genomic_DNA"/>
</dbReference>
<dbReference type="RefSeq" id="XP_067492639.1">
    <property type="nucleotide sequence ID" value="XM_067634586.1"/>
</dbReference>